<dbReference type="RefSeq" id="WP_147160925.1">
    <property type="nucleotide sequence ID" value="NZ_BJYR01000024.1"/>
</dbReference>
<feature type="transmembrane region" description="Helical" evidence="1">
    <location>
        <begin position="81"/>
        <end position="100"/>
    </location>
</feature>
<feature type="transmembrane region" description="Helical" evidence="1">
    <location>
        <begin position="268"/>
        <end position="287"/>
    </location>
</feature>
<keyword evidence="1" id="KW-0472">Membrane</keyword>
<feature type="transmembrane region" description="Helical" evidence="1">
    <location>
        <begin position="203"/>
        <end position="228"/>
    </location>
</feature>
<protein>
    <recommendedName>
        <fullName evidence="4">MFS transporter</fullName>
    </recommendedName>
</protein>
<feature type="transmembrane region" description="Helical" evidence="1">
    <location>
        <begin position="15"/>
        <end position="38"/>
    </location>
</feature>
<gene>
    <name evidence="2" type="ORF">NSE01_34490</name>
</gene>
<feature type="transmembrane region" description="Helical" evidence="1">
    <location>
        <begin position="50"/>
        <end position="74"/>
    </location>
</feature>
<keyword evidence="3" id="KW-1185">Reference proteome</keyword>
<name>A0A512APT8_9SPHN</name>
<feature type="transmembrane region" description="Helical" evidence="1">
    <location>
        <begin position="357"/>
        <end position="378"/>
    </location>
</feature>
<sequence>MAAQQELSGPAPSRISLGACLLIGAAGLLVLGVQPLLYGGYVHEGRIGEASLGLLAAIEIAAIALGSAGGIALLARVPARMVALIGIVVTIAANLLPAAVPLLLARAISGGAGGLLVGVAAGAIARSKGLNAAAAAFLFLQAASQYAILQWFASAAAPGSAADVQHALAVIAGCAALTLPLVPMRIAPAAHAETGATKGAIPLSGWTGLLASALLVGAVVGIWAYMGLWLEARGIAPERIAPMLTASMVGQMVGALVAIAVGERGHAGLRAVVTGLGLILIVALLFLRGADGMMGWSLVVGYGFVWMVLTPALTGFLLEADPTRRSLPFAASAQLLGAAILPTVAGQLIEVQGIDTVLIACSAAVILGLAMIGAALGLRPRAYAGT</sequence>
<dbReference type="Gene3D" id="1.20.1250.20">
    <property type="entry name" value="MFS general substrate transporter like domains"/>
    <property type="match status" value="1"/>
</dbReference>
<feature type="transmembrane region" description="Helical" evidence="1">
    <location>
        <begin position="327"/>
        <end position="345"/>
    </location>
</feature>
<evidence type="ECO:0000313" key="2">
    <source>
        <dbReference type="EMBL" id="GEO01617.1"/>
    </source>
</evidence>
<feature type="transmembrane region" description="Helical" evidence="1">
    <location>
        <begin position="106"/>
        <end position="125"/>
    </location>
</feature>
<accession>A0A512APT8</accession>
<keyword evidence="1" id="KW-1133">Transmembrane helix</keyword>
<feature type="transmembrane region" description="Helical" evidence="1">
    <location>
        <begin position="293"/>
        <end position="318"/>
    </location>
</feature>
<dbReference type="InterPro" id="IPR036259">
    <property type="entry name" value="MFS_trans_sf"/>
</dbReference>
<evidence type="ECO:0000313" key="3">
    <source>
        <dbReference type="Proteomes" id="UP000321464"/>
    </source>
</evidence>
<dbReference type="EMBL" id="BJYR01000024">
    <property type="protein sequence ID" value="GEO01617.1"/>
    <property type="molecule type" value="Genomic_DNA"/>
</dbReference>
<dbReference type="OrthoDB" id="7605673at2"/>
<feature type="transmembrane region" description="Helical" evidence="1">
    <location>
        <begin position="240"/>
        <end position="261"/>
    </location>
</feature>
<proteinExistence type="predicted"/>
<evidence type="ECO:0008006" key="4">
    <source>
        <dbReference type="Google" id="ProtNLM"/>
    </source>
</evidence>
<dbReference type="SUPFAM" id="SSF103473">
    <property type="entry name" value="MFS general substrate transporter"/>
    <property type="match status" value="1"/>
</dbReference>
<keyword evidence="1" id="KW-0812">Transmembrane</keyword>
<organism evidence="2 3">
    <name type="scientific">Novosphingobium sediminis</name>
    <dbReference type="NCBI Taxonomy" id="707214"/>
    <lineage>
        <taxon>Bacteria</taxon>
        <taxon>Pseudomonadati</taxon>
        <taxon>Pseudomonadota</taxon>
        <taxon>Alphaproteobacteria</taxon>
        <taxon>Sphingomonadales</taxon>
        <taxon>Sphingomonadaceae</taxon>
        <taxon>Novosphingobium</taxon>
    </lineage>
</organism>
<comment type="caution">
    <text evidence="2">The sequence shown here is derived from an EMBL/GenBank/DDBJ whole genome shotgun (WGS) entry which is preliminary data.</text>
</comment>
<reference evidence="2 3" key="1">
    <citation type="submission" date="2019-07" db="EMBL/GenBank/DDBJ databases">
        <title>Whole genome shotgun sequence of Novosphingobium sediminis NBRC 106119.</title>
        <authorList>
            <person name="Hosoyama A."/>
            <person name="Uohara A."/>
            <person name="Ohji S."/>
            <person name="Ichikawa N."/>
        </authorList>
    </citation>
    <scope>NUCLEOTIDE SEQUENCE [LARGE SCALE GENOMIC DNA]</scope>
    <source>
        <strain evidence="2 3">NBRC 106119</strain>
    </source>
</reference>
<feature type="transmembrane region" description="Helical" evidence="1">
    <location>
        <begin position="164"/>
        <end position="182"/>
    </location>
</feature>
<evidence type="ECO:0000256" key="1">
    <source>
        <dbReference type="SAM" id="Phobius"/>
    </source>
</evidence>
<dbReference type="Proteomes" id="UP000321464">
    <property type="component" value="Unassembled WGS sequence"/>
</dbReference>
<feature type="transmembrane region" description="Helical" evidence="1">
    <location>
        <begin position="132"/>
        <end position="152"/>
    </location>
</feature>
<dbReference type="AlphaFoldDB" id="A0A512APT8"/>